<keyword evidence="7 13" id="KW-0547">Nucleotide-binding</keyword>
<feature type="binding site" evidence="13">
    <location>
        <position position="332"/>
    </location>
    <ligand>
        <name>substrate</name>
    </ligand>
</feature>
<dbReference type="HAMAP" id="MF_00453">
    <property type="entry name" value="PEPCK_ATP"/>
    <property type="match status" value="1"/>
</dbReference>
<evidence type="ECO:0000256" key="9">
    <source>
        <dbReference type="ARBA" id="ARBA00022840"/>
    </source>
</evidence>
<feature type="binding site" evidence="13">
    <location>
        <position position="212"/>
    </location>
    <ligand>
        <name>Mn(2+)</name>
        <dbReference type="ChEBI" id="CHEBI:29035"/>
    </ligand>
</feature>
<evidence type="ECO:0000256" key="4">
    <source>
        <dbReference type="ARBA" id="ARBA00022432"/>
    </source>
</evidence>
<dbReference type="UniPathway" id="UPA00138"/>
<evidence type="ECO:0000256" key="1">
    <source>
        <dbReference type="ARBA" id="ARBA00004742"/>
    </source>
</evidence>
<dbReference type="GO" id="GO:0005829">
    <property type="term" value="C:cytosol"/>
    <property type="evidence" value="ECO:0007669"/>
    <property type="project" value="TreeGrafter"/>
</dbReference>
<dbReference type="Pfam" id="PF01293">
    <property type="entry name" value="PEPCK_ATP"/>
    <property type="match status" value="1"/>
</dbReference>
<feature type="binding site" evidence="13">
    <location>
        <position position="212"/>
    </location>
    <ligand>
        <name>substrate</name>
    </ligand>
</feature>
<comment type="function">
    <text evidence="13">Involved in the gluconeogenesis. Catalyzes the conversion of oxaloacetate (OAA) to phosphoenolpyruvate (PEP) through direct phosphoryl transfer between the nucleoside triphosphate and OAA.</text>
</comment>
<keyword evidence="14" id="KW-0808">Transferase</keyword>
<evidence type="ECO:0000256" key="13">
    <source>
        <dbReference type="HAMAP-Rule" id="MF_00453"/>
    </source>
</evidence>
<dbReference type="PANTHER" id="PTHR30031:SF0">
    <property type="entry name" value="PHOSPHOENOLPYRUVATE CARBOXYKINASE (ATP)"/>
    <property type="match status" value="1"/>
</dbReference>
<evidence type="ECO:0000313" key="14">
    <source>
        <dbReference type="EMBL" id="OQP36161.1"/>
    </source>
</evidence>
<comment type="similarity">
    <text evidence="2 13">Belongs to the phosphoenolpyruvate carboxykinase (ATP) family.</text>
</comment>
<dbReference type="NCBIfam" id="NF006819">
    <property type="entry name" value="PRK09344.1-1"/>
    <property type="match status" value="1"/>
</dbReference>
<keyword evidence="6 13" id="KW-0479">Metal-binding</keyword>
<dbReference type="NCBIfam" id="TIGR00224">
    <property type="entry name" value="pckA"/>
    <property type="match status" value="1"/>
</dbReference>
<evidence type="ECO:0000256" key="11">
    <source>
        <dbReference type="ARBA" id="ARBA00023239"/>
    </source>
</evidence>
<dbReference type="PANTHER" id="PTHR30031">
    <property type="entry name" value="PHOSPHOENOLPYRUVATE CARBOXYKINASE ATP"/>
    <property type="match status" value="1"/>
</dbReference>
<name>A0A1V9DQN3_9GAMM</name>
<dbReference type="GO" id="GO:0004612">
    <property type="term" value="F:phosphoenolpyruvate carboxykinase (ATP) activity"/>
    <property type="evidence" value="ECO:0007669"/>
    <property type="project" value="UniProtKB-UniRule"/>
</dbReference>
<evidence type="ECO:0000256" key="2">
    <source>
        <dbReference type="ARBA" id="ARBA00006052"/>
    </source>
</evidence>
<dbReference type="InterPro" id="IPR013035">
    <property type="entry name" value="PEP_carboxykinase_C"/>
</dbReference>
<feature type="binding site" evidence="13">
    <location>
        <position position="64"/>
    </location>
    <ligand>
        <name>substrate</name>
    </ligand>
</feature>
<keyword evidence="9 13" id="KW-0067">ATP-binding</keyword>
<keyword evidence="11 13" id="KW-0456">Lyase</keyword>
<evidence type="ECO:0000256" key="3">
    <source>
        <dbReference type="ARBA" id="ARBA00012363"/>
    </source>
</evidence>
<feature type="binding site" evidence="13">
    <location>
        <position position="332"/>
    </location>
    <ligand>
        <name>ATP</name>
        <dbReference type="ChEBI" id="CHEBI:30616"/>
    </ligand>
</feature>
<dbReference type="Gene3D" id="3.90.228.20">
    <property type="match status" value="1"/>
</dbReference>
<protein>
    <recommendedName>
        <fullName evidence="3 13">Phosphoenolpyruvate carboxykinase (ATP)</fullName>
        <shortName evidence="13">PCK</shortName>
        <shortName evidence="13">PEP carboxykinase</shortName>
        <shortName evidence="13">PEPCK</shortName>
        <ecNumber evidence="3 13">4.1.1.49</ecNumber>
    </recommendedName>
</protein>
<proteinExistence type="inferred from homology"/>
<dbReference type="GO" id="GO:0005524">
    <property type="term" value="F:ATP binding"/>
    <property type="evidence" value="ECO:0007669"/>
    <property type="project" value="UniProtKB-UniRule"/>
</dbReference>
<keyword evidence="4 13" id="KW-0312">Gluconeogenesis</keyword>
<feature type="binding site" evidence="13">
    <location>
        <position position="206"/>
    </location>
    <ligand>
        <name>substrate</name>
    </ligand>
</feature>
<feature type="binding site" evidence="13">
    <location>
        <position position="268"/>
    </location>
    <ligand>
        <name>Mn(2+)</name>
        <dbReference type="ChEBI" id="CHEBI:29035"/>
    </ligand>
</feature>
<feature type="binding site" evidence="13">
    <location>
        <position position="296"/>
    </location>
    <ligand>
        <name>ATP</name>
        <dbReference type="ChEBI" id="CHEBI:30616"/>
    </ligand>
</feature>
<dbReference type="GO" id="GO:0006094">
    <property type="term" value="P:gluconeogenesis"/>
    <property type="evidence" value="ECO:0007669"/>
    <property type="project" value="UniProtKB-UniRule"/>
</dbReference>
<dbReference type="CDD" id="cd00484">
    <property type="entry name" value="PEPCK_ATP"/>
    <property type="match status" value="1"/>
</dbReference>
<keyword evidence="5 13" id="KW-0963">Cytoplasm</keyword>
<dbReference type="SUPFAM" id="SSF53795">
    <property type="entry name" value="PEP carboxykinase-like"/>
    <property type="match status" value="1"/>
</dbReference>
<dbReference type="PROSITE" id="PS00532">
    <property type="entry name" value="PEPCK_ATP"/>
    <property type="match status" value="1"/>
</dbReference>
<dbReference type="FunFam" id="3.40.449.10:FF:000001">
    <property type="entry name" value="Phosphoenolpyruvate carboxykinase (ATP)"/>
    <property type="match status" value="1"/>
</dbReference>
<reference evidence="14 15" key="1">
    <citation type="submission" date="2017-02" db="EMBL/GenBank/DDBJ databases">
        <title>Whole genome shotgun sequence of Pantoea agglomerans strain AS1 isolated from a cycad, Zamia floridana in Central Florida, USA.</title>
        <authorList>
            <person name="Lata P."/>
            <person name="Govindarajan S."/>
            <person name="Qi F."/>
            <person name="Li J.-L."/>
            <person name="Maurya S.K."/>
            <person name="Sahoo M.K."/>
        </authorList>
    </citation>
    <scope>NUCLEOTIDE SEQUENCE [LARGE SCALE GENOMIC DNA]</scope>
    <source>
        <strain evidence="14 15">AS1</strain>
    </source>
</reference>
<comment type="cofactor">
    <cofactor evidence="13">
        <name>Mn(2+)</name>
        <dbReference type="ChEBI" id="CHEBI:29035"/>
    </cofactor>
    <text evidence="13">Binds 1 Mn(2+) ion per subunit.</text>
</comment>
<feature type="binding site" evidence="13">
    <location>
        <begin position="448"/>
        <end position="449"/>
    </location>
    <ligand>
        <name>ATP</name>
        <dbReference type="ChEBI" id="CHEBI:30616"/>
    </ligand>
</feature>
<dbReference type="GO" id="GO:0046872">
    <property type="term" value="F:metal ion binding"/>
    <property type="evidence" value="ECO:0007669"/>
    <property type="project" value="UniProtKB-KW"/>
</dbReference>
<dbReference type="InterPro" id="IPR001272">
    <property type="entry name" value="PEP_carboxykinase_ATP"/>
</dbReference>
<dbReference type="InterPro" id="IPR015994">
    <property type="entry name" value="PEPCK_ATP_CS"/>
</dbReference>
<evidence type="ECO:0000256" key="6">
    <source>
        <dbReference type="ARBA" id="ARBA00022723"/>
    </source>
</evidence>
<dbReference type="EC" id="4.1.1.49" evidence="3 13"/>
<keyword evidence="15" id="KW-1185">Reference proteome</keyword>
<dbReference type="InterPro" id="IPR008210">
    <property type="entry name" value="PEP_carboxykinase_N"/>
</dbReference>
<organism evidence="14 15">
    <name type="scientific">Pantoea latae</name>
    <dbReference type="NCBI Taxonomy" id="1964541"/>
    <lineage>
        <taxon>Bacteria</taxon>
        <taxon>Pseudomonadati</taxon>
        <taxon>Pseudomonadota</taxon>
        <taxon>Gammaproteobacteria</taxon>
        <taxon>Enterobacterales</taxon>
        <taxon>Erwiniaceae</taxon>
        <taxon>Pantoea</taxon>
    </lineage>
</organism>
<feature type="binding site" evidence="13">
    <location>
        <position position="454"/>
    </location>
    <ligand>
        <name>ATP</name>
        <dbReference type="ChEBI" id="CHEBI:30616"/>
    </ligand>
</feature>
<dbReference type="EMBL" id="MWUE01000003">
    <property type="protein sequence ID" value="OQP36161.1"/>
    <property type="molecule type" value="Genomic_DNA"/>
</dbReference>
<evidence type="ECO:0000256" key="8">
    <source>
        <dbReference type="ARBA" id="ARBA00022793"/>
    </source>
</evidence>
<comment type="caution">
    <text evidence="14">The sequence shown here is derived from an EMBL/GenBank/DDBJ whole genome shotgun (WGS) entry which is preliminary data.</text>
</comment>
<dbReference type="Gene3D" id="3.40.449.10">
    <property type="entry name" value="Phosphoenolpyruvate Carboxykinase, domain 1"/>
    <property type="match status" value="1"/>
</dbReference>
<accession>A0A1V9DQN3</accession>
<evidence type="ECO:0000256" key="12">
    <source>
        <dbReference type="ARBA" id="ARBA00047371"/>
    </source>
</evidence>
<gene>
    <name evidence="13" type="primary">pckA</name>
    <name evidence="14" type="ORF">B2J69_00900</name>
</gene>
<dbReference type="AlphaFoldDB" id="A0A1V9DQN3"/>
<comment type="subunit">
    <text evidence="13">Monomer.</text>
</comment>
<sequence>MTTHSRLRQQLAAYGITPSADIIYNPDYATLFTEETRADFTGYEKGVVTRSGAVAVDTGEFTGRSPKDKYIVRDDITRDTVWWSDQGTGKNDNHPLSPAIWEHLKSLVCHQLSGKRLFIVDAWCGANADTRLAVRFVTEVAWQAHFVKNMFIAPAASELEKFTPDFIVMNGAKCTNPDWQAQGLNSENFIAFNLTEKIQLIGGTWYGGEMKKGLFSVMNYLLPQQDIASMHCSANVGQAGDVALFFGLSGTGKTTLSTDPARQLIGDDEHGWDNDGVFNFEGGCYAKTIHLNPQAEPEIYQAIRRNALLENVVVREDGSIDFNDASKTENTRVTYPINHIENIVKPASRAGHARKIIFLTADAYGVLPPVSVLTDEQAQYHFLSGYTARLAGTERGVNEPTPTFSACFGAAFLSLHPVRYAEVLVKRMKAAGAKAYLVNTGWNGQGKRISIKDTRAIINAILRGEADNAETFTLPVFNLAVPHGLKALSAEILDPRASWESEQHWRDKALFLADKFVTNFETFTDTAEGQALTAVGPLNN</sequence>
<feature type="binding site" evidence="13">
    <location>
        <position position="231"/>
    </location>
    <ligand>
        <name>Mn(2+)</name>
        <dbReference type="ChEBI" id="CHEBI:29035"/>
    </ligand>
</feature>
<evidence type="ECO:0000256" key="7">
    <source>
        <dbReference type="ARBA" id="ARBA00022741"/>
    </source>
</evidence>
<dbReference type="OrthoDB" id="9806325at2"/>
<comment type="catalytic activity">
    <reaction evidence="12 13">
        <text>oxaloacetate + ATP = phosphoenolpyruvate + ADP + CO2</text>
        <dbReference type="Rhea" id="RHEA:18617"/>
        <dbReference type="ChEBI" id="CHEBI:16452"/>
        <dbReference type="ChEBI" id="CHEBI:16526"/>
        <dbReference type="ChEBI" id="CHEBI:30616"/>
        <dbReference type="ChEBI" id="CHEBI:58702"/>
        <dbReference type="ChEBI" id="CHEBI:456216"/>
        <dbReference type="EC" id="4.1.1.49"/>
    </reaction>
</comment>
<keyword evidence="14" id="KW-0418">Kinase</keyword>
<dbReference type="NCBIfam" id="NF006820">
    <property type="entry name" value="PRK09344.1-2"/>
    <property type="match status" value="1"/>
</dbReference>
<dbReference type="RefSeq" id="WP_081134937.1">
    <property type="nucleotide sequence ID" value="NZ_MWUE01000003.1"/>
</dbReference>
<keyword evidence="10 13" id="KW-0464">Manganese</keyword>
<dbReference type="PIRSF" id="PIRSF006294">
    <property type="entry name" value="PEP_crbxkin"/>
    <property type="match status" value="1"/>
</dbReference>
<dbReference type="Gene3D" id="2.170.8.10">
    <property type="entry name" value="Phosphoenolpyruvate Carboxykinase, domain 2"/>
    <property type="match status" value="1"/>
</dbReference>
<feature type="binding site" evidence="13">
    <location>
        <position position="231"/>
    </location>
    <ligand>
        <name>ATP</name>
        <dbReference type="ChEBI" id="CHEBI:30616"/>
    </ligand>
</feature>
<comment type="subcellular location">
    <subcellularLocation>
        <location evidence="13">Cytoplasm</location>
    </subcellularLocation>
</comment>
<keyword evidence="14" id="KW-0670">Pyruvate</keyword>
<feature type="binding site" evidence="13">
    <location>
        <begin position="247"/>
        <end position="255"/>
    </location>
    <ligand>
        <name>ATP</name>
        <dbReference type="ChEBI" id="CHEBI:30616"/>
    </ligand>
</feature>
<keyword evidence="8 13" id="KW-0210">Decarboxylase</keyword>
<evidence type="ECO:0000313" key="15">
    <source>
        <dbReference type="Proteomes" id="UP000192769"/>
    </source>
</evidence>
<evidence type="ECO:0000256" key="5">
    <source>
        <dbReference type="ARBA" id="ARBA00022490"/>
    </source>
</evidence>
<evidence type="ECO:0000256" key="10">
    <source>
        <dbReference type="ARBA" id="ARBA00023211"/>
    </source>
</evidence>
<feature type="binding site" evidence="13">
    <location>
        <position position="212"/>
    </location>
    <ligand>
        <name>ATP</name>
        <dbReference type="ChEBI" id="CHEBI:30616"/>
    </ligand>
</feature>
<dbReference type="Proteomes" id="UP000192769">
    <property type="component" value="Unassembled WGS sequence"/>
</dbReference>
<comment type="pathway">
    <text evidence="1 13">Carbohydrate biosynthesis; gluconeogenesis.</text>
</comment>
<dbReference type="SUPFAM" id="SSF68923">
    <property type="entry name" value="PEP carboxykinase N-terminal domain"/>
    <property type="match status" value="1"/>
</dbReference>
<dbReference type="GO" id="GO:0016301">
    <property type="term" value="F:kinase activity"/>
    <property type="evidence" value="ECO:0007669"/>
    <property type="project" value="UniProtKB-KW"/>
</dbReference>
<dbReference type="NCBIfam" id="NF006821">
    <property type="entry name" value="PRK09344.1-3"/>
    <property type="match status" value="1"/>
</dbReference>